<dbReference type="EMBL" id="GBRH01197949">
    <property type="protein sequence ID" value="JAD99946.1"/>
    <property type="molecule type" value="Transcribed_RNA"/>
</dbReference>
<proteinExistence type="predicted"/>
<evidence type="ECO:0000313" key="1">
    <source>
        <dbReference type="EMBL" id="JAD99946.1"/>
    </source>
</evidence>
<reference evidence="1" key="2">
    <citation type="journal article" date="2015" name="Data Brief">
        <title>Shoot transcriptome of the giant reed, Arundo donax.</title>
        <authorList>
            <person name="Barrero R.A."/>
            <person name="Guerrero F.D."/>
            <person name="Moolhuijzen P."/>
            <person name="Goolsby J.A."/>
            <person name="Tidwell J."/>
            <person name="Bellgard S.E."/>
            <person name="Bellgard M.I."/>
        </authorList>
    </citation>
    <scope>NUCLEOTIDE SEQUENCE</scope>
    <source>
        <tissue evidence="1">Shoot tissue taken approximately 20 cm above the soil surface</tissue>
    </source>
</reference>
<protein>
    <submittedName>
        <fullName evidence="1">Endoplasmin</fullName>
    </submittedName>
</protein>
<organism evidence="1">
    <name type="scientific">Arundo donax</name>
    <name type="common">Giant reed</name>
    <name type="synonym">Donax arundinaceus</name>
    <dbReference type="NCBI Taxonomy" id="35708"/>
    <lineage>
        <taxon>Eukaryota</taxon>
        <taxon>Viridiplantae</taxon>
        <taxon>Streptophyta</taxon>
        <taxon>Embryophyta</taxon>
        <taxon>Tracheophyta</taxon>
        <taxon>Spermatophyta</taxon>
        <taxon>Magnoliopsida</taxon>
        <taxon>Liliopsida</taxon>
        <taxon>Poales</taxon>
        <taxon>Poaceae</taxon>
        <taxon>PACMAD clade</taxon>
        <taxon>Arundinoideae</taxon>
        <taxon>Arundineae</taxon>
        <taxon>Arundo</taxon>
    </lineage>
</organism>
<reference evidence="1" key="1">
    <citation type="submission" date="2014-09" db="EMBL/GenBank/DDBJ databases">
        <authorList>
            <person name="Magalhaes I.L.F."/>
            <person name="Oliveira U."/>
            <person name="Santos F.R."/>
            <person name="Vidigal T.H.D.A."/>
            <person name="Brescovit A.D."/>
            <person name="Santos A.J."/>
        </authorList>
    </citation>
    <scope>NUCLEOTIDE SEQUENCE</scope>
    <source>
        <tissue evidence="1">Shoot tissue taken approximately 20 cm above the soil surface</tissue>
    </source>
</reference>
<sequence>MMTNSMCGSQKLMDRLLSPRIHGTSPLAVELR</sequence>
<name>A0A0A9EIN0_ARUDO</name>
<accession>A0A0A9EIN0</accession>
<dbReference type="AlphaFoldDB" id="A0A0A9EIN0"/>